<gene>
    <name evidence="1" type="ORF">ACFQ0F_04500</name>
</gene>
<proteinExistence type="predicted"/>
<reference evidence="2" key="1">
    <citation type="journal article" date="2019" name="Int. J. Syst. Evol. Microbiol.">
        <title>The Global Catalogue of Microorganisms (GCM) 10K type strain sequencing project: providing services to taxonomists for standard genome sequencing and annotation.</title>
        <authorList>
            <consortium name="The Broad Institute Genomics Platform"/>
            <consortium name="The Broad Institute Genome Sequencing Center for Infectious Disease"/>
            <person name="Wu L."/>
            <person name="Ma J."/>
        </authorList>
    </citation>
    <scope>NUCLEOTIDE SEQUENCE [LARGE SCALE GENOMIC DNA]</scope>
    <source>
        <strain evidence="2">CCUG 63419</strain>
    </source>
</reference>
<evidence type="ECO:0000313" key="2">
    <source>
        <dbReference type="Proteomes" id="UP001597044"/>
    </source>
</evidence>
<sequence length="181" mass="20261">MPDEAMPDQAKPDDATSNGAKIASATSTLAPAAAHLLAEAIAHISTDADCLWVSDAAVLPPNNAQWTTRTASALLSEPWQKRYALAIAHLPDTLTASQALHLLSSLRDLHARQVLAFIPVDAFRWQAADLLALGMQRHARFEQEQQLIEAWSFDIKTYKPVPDWLNPRFWANPENWNRFRW</sequence>
<keyword evidence="2" id="KW-1185">Reference proteome</keyword>
<dbReference type="RefSeq" id="WP_379069542.1">
    <property type="nucleotide sequence ID" value="NZ_JBHTIT010000001.1"/>
</dbReference>
<accession>A0ABW3HHS5</accession>
<protein>
    <submittedName>
        <fullName evidence="1">DUF6231 family protein</fullName>
    </submittedName>
</protein>
<organism evidence="1 2">
    <name type="scientific">Paraperlucidibaca wandonensis</name>
    <dbReference type="NCBI Taxonomy" id="1268273"/>
    <lineage>
        <taxon>Bacteria</taxon>
        <taxon>Pseudomonadati</taxon>
        <taxon>Pseudomonadota</taxon>
        <taxon>Gammaproteobacteria</taxon>
        <taxon>Moraxellales</taxon>
        <taxon>Moraxellaceae</taxon>
        <taxon>Paraperlucidibaca</taxon>
    </lineage>
</organism>
<dbReference type="Pfam" id="PF19742">
    <property type="entry name" value="DUF6231"/>
    <property type="match status" value="1"/>
</dbReference>
<dbReference type="InterPro" id="IPR046199">
    <property type="entry name" value="DUF6231"/>
</dbReference>
<evidence type="ECO:0000313" key="1">
    <source>
        <dbReference type="EMBL" id="MFD0949656.1"/>
    </source>
</evidence>
<name>A0ABW3HHS5_9GAMM</name>
<comment type="caution">
    <text evidence="1">The sequence shown here is derived from an EMBL/GenBank/DDBJ whole genome shotgun (WGS) entry which is preliminary data.</text>
</comment>
<dbReference type="EMBL" id="JBHTIT010000001">
    <property type="protein sequence ID" value="MFD0949656.1"/>
    <property type="molecule type" value="Genomic_DNA"/>
</dbReference>
<dbReference type="Proteomes" id="UP001597044">
    <property type="component" value="Unassembled WGS sequence"/>
</dbReference>